<dbReference type="EMBL" id="MPPL01000001">
    <property type="protein sequence ID" value="OKS85959.1"/>
    <property type="molecule type" value="Genomic_DNA"/>
</dbReference>
<sequence>MCCSFFMLSFKKQPVTECIETVRTLLHNRTLINILFVLYI</sequence>
<accession>A0A1Q5ZW21</accession>
<evidence type="ECO:0000313" key="1">
    <source>
        <dbReference type="EMBL" id="OKS85959.1"/>
    </source>
</evidence>
<protein>
    <submittedName>
        <fullName evidence="1">Uncharacterized protein</fullName>
    </submittedName>
</protein>
<dbReference type="Proteomes" id="UP000186720">
    <property type="component" value="Unassembled WGS sequence"/>
</dbReference>
<proteinExistence type="predicted"/>
<reference evidence="1 2" key="1">
    <citation type="submission" date="2016-11" db="EMBL/GenBank/DDBJ databases">
        <title>Whole Genome Sequencing of Mucilaginibacter polytrichastri RG4-7(T) isolated from the moss sample.</title>
        <authorList>
            <person name="Li Y."/>
        </authorList>
    </citation>
    <scope>NUCLEOTIDE SEQUENCE [LARGE SCALE GENOMIC DNA]</scope>
    <source>
        <strain evidence="1 2">RG4-7</strain>
    </source>
</reference>
<dbReference type="STRING" id="1302689.RG47T_1406"/>
<comment type="caution">
    <text evidence="1">The sequence shown here is derived from an EMBL/GenBank/DDBJ whole genome shotgun (WGS) entry which is preliminary data.</text>
</comment>
<evidence type="ECO:0000313" key="2">
    <source>
        <dbReference type="Proteomes" id="UP000186720"/>
    </source>
</evidence>
<gene>
    <name evidence="1" type="ORF">RG47T_1406</name>
</gene>
<dbReference type="AlphaFoldDB" id="A0A1Q5ZW21"/>
<keyword evidence="2" id="KW-1185">Reference proteome</keyword>
<organism evidence="1 2">
    <name type="scientific">Mucilaginibacter polytrichastri</name>
    <dbReference type="NCBI Taxonomy" id="1302689"/>
    <lineage>
        <taxon>Bacteria</taxon>
        <taxon>Pseudomonadati</taxon>
        <taxon>Bacteroidota</taxon>
        <taxon>Sphingobacteriia</taxon>
        <taxon>Sphingobacteriales</taxon>
        <taxon>Sphingobacteriaceae</taxon>
        <taxon>Mucilaginibacter</taxon>
    </lineage>
</organism>
<name>A0A1Q5ZW21_9SPHI</name>